<accession>A0A5C8NJV9</accession>
<organism evidence="2 3">
    <name type="scientific">Aeromicrobium terrae</name>
    <dbReference type="NCBI Taxonomy" id="2498846"/>
    <lineage>
        <taxon>Bacteria</taxon>
        <taxon>Bacillati</taxon>
        <taxon>Actinomycetota</taxon>
        <taxon>Actinomycetes</taxon>
        <taxon>Propionibacteriales</taxon>
        <taxon>Nocardioidaceae</taxon>
        <taxon>Aeromicrobium</taxon>
    </lineage>
</organism>
<keyword evidence="1" id="KW-0472">Membrane</keyword>
<feature type="transmembrane region" description="Helical" evidence="1">
    <location>
        <begin position="165"/>
        <end position="186"/>
    </location>
</feature>
<dbReference type="Pfam" id="PF14329">
    <property type="entry name" value="DUF4386"/>
    <property type="match status" value="1"/>
</dbReference>
<feature type="transmembrane region" description="Helical" evidence="1">
    <location>
        <begin position="192"/>
        <end position="216"/>
    </location>
</feature>
<reference evidence="2 3" key="1">
    <citation type="submission" date="2019-06" db="EMBL/GenBank/DDBJ databases">
        <title>Aeromicrobium sp. nov., isolated from a maize field.</title>
        <authorList>
            <person name="Lin S.-Y."/>
            <person name="Tsai C.-F."/>
            <person name="Young C.-C."/>
        </authorList>
    </citation>
    <scope>NUCLEOTIDE SEQUENCE [LARGE SCALE GENOMIC DNA]</scope>
    <source>
        <strain evidence="2 3">CC-CFT486</strain>
    </source>
</reference>
<dbReference type="AlphaFoldDB" id="A0A5C8NJV9"/>
<dbReference type="InterPro" id="IPR025495">
    <property type="entry name" value="DUF4386"/>
</dbReference>
<dbReference type="RefSeq" id="WP_147685617.1">
    <property type="nucleotide sequence ID" value="NZ_VDUX01000003.1"/>
</dbReference>
<evidence type="ECO:0000256" key="1">
    <source>
        <dbReference type="SAM" id="Phobius"/>
    </source>
</evidence>
<proteinExistence type="predicted"/>
<gene>
    <name evidence="2" type="ORF">FHP06_08125</name>
</gene>
<protein>
    <submittedName>
        <fullName evidence="2">DUF4386 domain-containing protein</fullName>
    </submittedName>
</protein>
<evidence type="ECO:0000313" key="2">
    <source>
        <dbReference type="EMBL" id="TXL61386.1"/>
    </source>
</evidence>
<dbReference type="Proteomes" id="UP000321571">
    <property type="component" value="Unassembled WGS sequence"/>
</dbReference>
<feature type="transmembrane region" description="Helical" evidence="1">
    <location>
        <begin position="82"/>
        <end position="106"/>
    </location>
</feature>
<feature type="transmembrane region" description="Helical" evidence="1">
    <location>
        <begin position="49"/>
        <end position="70"/>
    </location>
</feature>
<keyword evidence="1" id="KW-1133">Transmembrane helix</keyword>
<evidence type="ECO:0000313" key="3">
    <source>
        <dbReference type="Proteomes" id="UP000321571"/>
    </source>
</evidence>
<dbReference type="EMBL" id="VDUX01000003">
    <property type="protein sequence ID" value="TXL61386.1"/>
    <property type="molecule type" value="Genomic_DNA"/>
</dbReference>
<comment type="caution">
    <text evidence="2">The sequence shown here is derived from an EMBL/GenBank/DDBJ whole genome shotgun (WGS) entry which is preliminary data.</text>
</comment>
<feature type="transmembrane region" description="Helical" evidence="1">
    <location>
        <begin position="139"/>
        <end position="158"/>
    </location>
</feature>
<feature type="transmembrane region" description="Helical" evidence="1">
    <location>
        <begin position="7"/>
        <end position="29"/>
    </location>
</feature>
<name>A0A5C8NJV9_9ACTN</name>
<sequence>MSTTRRVALLGGIAYLVTFLASIPALALLEPVTDHADYVLGAGSDNQVVLGGLFELVTALAGVATALALYPVTRRVSRTGALGFVASRLVEAGIIILGVVSILTIVTLRQDLGGSADAPAGLMAVSAALVDVREWTFQFGPNLMAAINASFLATMLYRAHLVPKILPILGFIGIPLLVGKMLAVSFDVMDELTVTAFLLALPIAAWELGLGLWLTLKGFRPSPVLDEA</sequence>
<keyword evidence="3" id="KW-1185">Reference proteome</keyword>
<keyword evidence="1" id="KW-0812">Transmembrane</keyword>
<dbReference type="OrthoDB" id="1176146at2"/>